<evidence type="ECO:0000256" key="3">
    <source>
        <dbReference type="ARBA" id="ARBA00022475"/>
    </source>
</evidence>
<evidence type="ECO:0000256" key="7">
    <source>
        <dbReference type="SAM" id="Phobius"/>
    </source>
</evidence>
<feature type="transmembrane region" description="Helical" evidence="7">
    <location>
        <begin position="85"/>
        <end position="102"/>
    </location>
</feature>
<evidence type="ECO:0000256" key="6">
    <source>
        <dbReference type="ARBA" id="ARBA00023136"/>
    </source>
</evidence>
<evidence type="ECO:0000313" key="9">
    <source>
        <dbReference type="Proteomes" id="UP001055105"/>
    </source>
</evidence>
<evidence type="ECO:0000256" key="1">
    <source>
        <dbReference type="ARBA" id="ARBA00004651"/>
    </source>
</evidence>
<keyword evidence="5 7" id="KW-1133">Transmembrane helix</keyword>
<dbReference type="Proteomes" id="UP001055105">
    <property type="component" value="Unassembled WGS sequence"/>
</dbReference>
<dbReference type="AlphaFoldDB" id="A0AA37KMC3"/>
<organism evidence="8 9">
    <name type="scientific">Alistipes finegoldii</name>
    <dbReference type="NCBI Taxonomy" id="214856"/>
    <lineage>
        <taxon>Bacteria</taxon>
        <taxon>Pseudomonadati</taxon>
        <taxon>Bacteroidota</taxon>
        <taxon>Bacteroidia</taxon>
        <taxon>Bacteroidales</taxon>
        <taxon>Rikenellaceae</taxon>
        <taxon>Alistipes</taxon>
    </lineage>
</organism>
<comment type="similarity">
    <text evidence="2">Belongs to the DoxX family.</text>
</comment>
<feature type="transmembrane region" description="Helical" evidence="7">
    <location>
        <begin position="20"/>
        <end position="39"/>
    </location>
</feature>
<evidence type="ECO:0000256" key="4">
    <source>
        <dbReference type="ARBA" id="ARBA00022692"/>
    </source>
</evidence>
<protein>
    <recommendedName>
        <fullName evidence="10">DoxX family protein</fullName>
    </recommendedName>
</protein>
<dbReference type="PANTHER" id="PTHR33452">
    <property type="entry name" value="OXIDOREDUCTASE CATD-RELATED"/>
    <property type="match status" value="1"/>
</dbReference>
<feature type="transmembrane region" description="Helical" evidence="7">
    <location>
        <begin position="114"/>
        <end position="137"/>
    </location>
</feature>
<proteinExistence type="inferred from homology"/>
<comment type="subcellular location">
    <subcellularLocation>
        <location evidence="1">Cell membrane</location>
        <topology evidence="1">Multi-pass membrane protein</topology>
    </subcellularLocation>
</comment>
<gene>
    <name evidence="8" type="ORF">CE91St16_11530</name>
</gene>
<dbReference type="PANTHER" id="PTHR33452:SF1">
    <property type="entry name" value="INNER MEMBRANE PROTEIN YPHA-RELATED"/>
    <property type="match status" value="1"/>
</dbReference>
<dbReference type="RefSeq" id="WP_009597814.1">
    <property type="nucleotide sequence ID" value="NZ_AP025581.1"/>
</dbReference>
<evidence type="ECO:0000256" key="5">
    <source>
        <dbReference type="ARBA" id="ARBA00022989"/>
    </source>
</evidence>
<keyword evidence="3" id="KW-1003">Cell membrane</keyword>
<sequence length="146" mass="15785">MYTILRFLFSDKPYTAGNSWLLLAVRIIFGGLLMSHGIAKWQNFDALSAAFPDPLGVGGGVSLALAIFGEVVCSAGFIAGLFYRLALIPMIFTMCVAFFAVHGGDPFAARELALAYLSVYVLMYVAGPGLYAADTLIARRLPKPRR</sequence>
<accession>A0AA37KMC3</accession>
<keyword evidence="6 7" id="KW-0472">Membrane</keyword>
<dbReference type="InterPro" id="IPR032808">
    <property type="entry name" value="DoxX"/>
</dbReference>
<dbReference type="InterPro" id="IPR051907">
    <property type="entry name" value="DoxX-like_oxidoreductase"/>
</dbReference>
<reference evidence="8" key="1">
    <citation type="submission" date="2022-01" db="EMBL/GenBank/DDBJ databases">
        <title>Novel bile acid biosynthetic pathways are enriched in the microbiome of centenarians.</title>
        <authorList>
            <person name="Sato Y."/>
            <person name="Atarashi K."/>
            <person name="Plichta R.D."/>
            <person name="Arai Y."/>
            <person name="Sasajima S."/>
            <person name="Kearney M.S."/>
            <person name="Suda W."/>
            <person name="Takeshita K."/>
            <person name="Sasaki T."/>
            <person name="Okamoto S."/>
            <person name="Skelly N.A."/>
            <person name="Okamura Y."/>
            <person name="Vlamakis H."/>
            <person name="Li Y."/>
            <person name="Tanoue T."/>
            <person name="Takei H."/>
            <person name="Nittono H."/>
            <person name="Narushima S."/>
            <person name="Irie J."/>
            <person name="Itoh H."/>
            <person name="Moriya K."/>
            <person name="Sugiura Y."/>
            <person name="Suematsu M."/>
            <person name="Moritoki N."/>
            <person name="Shibata S."/>
            <person name="Littman R.D."/>
            <person name="Fischbach A.M."/>
            <person name="Uwamino Y."/>
            <person name="Inoue T."/>
            <person name="Honda A."/>
            <person name="Hattori M."/>
            <person name="Murai T."/>
            <person name="Xavier J.R."/>
            <person name="Hirose N."/>
            <person name="Honda K."/>
        </authorList>
    </citation>
    <scope>NUCLEOTIDE SEQUENCE</scope>
    <source>
        <strain evidence="8">CE91-St16</strain>
    </source>
</reference>
<evidence type="ECO:0008006" key="10">
    <source>
        <dbReference type="Google" id="ProtNLM"/>
    </source>
</evidence>
<comment type="caution">
    <text evidence="8">The sequence shown here is derived from an EMBL/GenBank/DDBJ whole genome shotgun (WGS) entry which is preliminary data.</text>
</comment>
<name>A0AA37KMC3_9BACT</name>
<dbReference type="EMBL" id="BQOL01000001">
    <property type="protein sequence ID" value="GKI18245.1"/>
    <property type="molecule type" value="Genomic_DNA"/>
</dbReference>
<keyword evidence="4 7" id="KW-0812">Transmembrane</keyword>
<evidence type="ECO:0000313" key="8">
    <source>
        <dbReference type="EMBL" id="GKI18245.1"/>
    </source>
</evidence>
<dbReference type="GO" id="GO:0005886">
    <property type="term" value="C:plasma membrane"/>
    <property type="evidence" value="ECO:0007669"/>
    <property type="project" value="UniProtKB-SubCell"/>
</dbReference>
<evidence type="ECO:0000256" key="2">
    <source>
        <dbReference type="ARBA" id="ARBA00006679"/>
    </source>
</evidence>
<feature type="transmembrane region" description="Helical" evidence="7">
    <location>
        <begin position="59"/>
        <end position="78"/>
    </location>
</feature>
<dbReference type="Pfam" id="PF07681">
    <property type="entry name" value="DoxX"/>
    <property type="match status" value="1"/>
</dbReference>